<gene>
    <name evidence="3" type="ORF">EYF70_09010</name>
</gene>
<name>A0ABX5RT10_9BURK</name>
<reference evidence="3 4" key="1">
    <citation type="submission" date="2019-02" db="EMBL/GenBank/DDBJ databases">
        <title>Draft Genome Sequences of Six Type Strains of the Genus Massilia.</title>
        <authorList>
            <person name="Miess H."/>
            <person name="Frediansyhah A."/>
            <person name="Gross H."/>
        </authorList>
    </citation>
    <scope>NUCLEOTIDE SEQUENCE [LARGE SCALE GENOMIC DNA]</scope>
    <source>
        <strain evidence="3 4">DSM 17472</strain>
    </source>
</reference>
<keyword evidence="4" id="KW-1185">Reference proteome</keyword>
<evidence type="ECO:0000313" key="4">
    <source>
        <dbReference type="Proteomes" id="UP000292307"/>
    </source>
</evidence>
<evidence type="ECO:0000313" key="3">
    <source>
        <dbReference type="EMBL" id="QBI00968.1"/>
    </source>
</evidence>
<dbReference type="Pfam" id="PF07589">
    <property type="entry name" value="PEP-CTERM"/>
    <property type="match status" value="1"/>
</dbReference>
<feature type="signal peptide" evidence="1">
    <location>
        <begin position="1"/>
        <end position="29"/>
    </location>
</feature>
<dbReference type="PROSITE" id="PS51318">
    <property type="entry name" value="TAT"/>
    <property type="match status" value="1"/>
</dbReference>
<dbReference type="NCBIfam" id="TIGR02595">
    <property type="entry name" value="PEP_CTERM"/>
    <property type="match status" value="1"/>
</dbReference>
<sequence length="316" mass="33694">MTRPNTIRRNMTLLVAAAAATFGMAPASAGTFASAILDINNFRILKSGGAQYQNADFIKLVGVNDAHATASLNNTLVSKSAIGPRPDVAHQCVGTPCPAFGENNFTPFHAVKPMLGNFGYADQNFIGSAILVNGAATGARSQTRADVATSQNMQFANSNSSVGSSNTMLFRLNSNDTMTFSFDATAFAMAYASPEGRPVTTANARISWSVNIVDLKTNALVFHYAPQEINGMATVSRTHGNNGTSLYTLPEGTKHLQETSQKLLADRDYQITVQHNTLVSALQQEVPEPASLALLGTGMVAMAIGRRLPRRPRPRT</sequence>
<dbReference type="InterPro" id="IPR048213">
    <property type="entry name" value="EDSA_1-like"/>
</dbReference>
<dbReference type="Proteomes" id="UP000292307">
    <property type="component" value="Chromosome"/>
</dbReference>
<dbReference type="RefSeq" id="WP_131145096.1">
    <property type="nucleotide sequence ID" value="NZ_BMWV01000014.1"/>
</dbReference>
<dbReference type="InterPro" id="IPR013424">
    <property type="entry name" value="Ice-binding_C"/>
</dbReference>
<protein>
    <submittedName>
        <fullName evidence="3">PEP-CTERM sorting domain-containing protein</fullName>
    </submittedName>
</protein>
<feature type="domain" description="Ice-binding protein C-terminal" evidence="2">
    <location>
        <begin position="286"/>
        <end position="307"/>
    </location>
</feature>
<evidence type="ECO:0000259" key="2">
    <source>
        <dbReference type="Pfam" id="PF07589"/>
    </source>
</evidence>
<keyword evidence="1" id="KW-0732">Signal</keyword>
<dbReference type="NCBIfam" id="NF041538">
    <property type="entry name" value="PEP_EDSA_1"/>
    <property type="match status" value="1"/>
</dbReference>
<organism evidence="3 4">
    <name type="scientific">Pseudoduganella albidiflava</name>
    <dbReference type="NCBI Taxonomy" id="321983"/>
    <lineage>
        <taxon>Bacteria</taxon>
        <taxon>Pseudomonadati</taxon>
        <taxon>Pseudomonadota</taxon>
        <taxon>Betaproteobacteria</taxon>
        <taxon>Burkholderiales</taxon>
        <taxon>Oxalobacteraceae</taxon>
        <taxon>Telluria group</taxon>
        <taxon>Pseudoduganella</taxon>
    </lineage>
</organism>
<feature type="chain" id="PRO_5045855149" evidence="1">
    <location>
        <begin position="30"/>
        <end position="316"/>
    </location>
</feature>
<accession>A0ABX5RT10</accession>
<proteinExistence type="predicted"/>
<dbReference type="InterPro" id="IPR006311">
    <property type="entry name" value="TAT_signal"/>
</dbReference>
<dbReference type="EMBL" id="CP036401">
    <property type="protein sequence ID" value="QBI00968.1"/>
    <property type="molecule type" value="Genomic_DNA"/>
</dbReference>
<evidence type="ECO:0000256" key="1">
    <source>
        <dbReference type="SAM" id="SignalP"/>
    </source>
</evidence>